<feature type="transmembrane region" description="Helical" evidence="2">
    <location>
        <begin position="144"/>
        <end position="170"/>
    </location>
</feature>
<feature type="transmembrane region" description="Helical" evidence="2">
    <location>
        <begin position="64"/>
        <end position="84"/>
    </location>
</feature>
<accession>A0AA39J6C5</accession>
<feature type="transmembrane region" description="Helical" evidence="2">
    <location>
        <begin position="105"/>
        <end position="124"/>
    </location>
</feature>
<sequence length="305" mass="34073">MPGSIIERSGLLRIITWILHRNSGHNNVDPWFMHYSLPIIHHSDKLQSCVVSGKNRQNSRGPHFFIAIVLLLYAMATFALFCDWMSVSQNFITHGQNFSTTYEAYSVFGVVGMFGDGLGALYSFRSSVLLWHSHPSDLFTLNSVNWAVLYSSLIMATLLWCTILIIYRIFKVSGAAEGLRSYRRVIGVIADSAFLYSVFLVVLLVFEVRNDARVGSYLILVTSEMKGIVPTILFGRITAGHTRLDDSWSEESIVSSLQFGDQSIDQDSSEMSAESGSSFHLRLDLEEGLESDDDKRSGDGTADFP</sequence>
<evidence type="ECO:0000313" key="3">
    <source>
        <dbReference type="EMBL" id="KAK0435118.1"/>
    </source>
</evidence>
<dbReference type="GeneID" id="85354144"/>
<dbReference type="EMBL" id="JAUEPS010000160">
    <property type="protein sequence ID" value="KAK0435118.1"/>
    <property type="molecule type" value="Genomic_DNA"/>
</dbReference>
<feature type="region of interest" description="Disordered" evidence="1">
    <location>
        <begin position="286"/>
        <end position="305"/>
    </location>
</feature>
<comment type="caution">
    <text evidence="3">The sequence shown here is derived from an EMBL/GenBank/DDBJ whole genome shotgun (WGS) entry which is preliminary data.</text>
</comment>
<keyword evidence="2" id="KW-0472">Membrane</keyword>
<dbReference type="AlphaFoldDB" id="A0AA39J6C5"/>
<keyword evidence="2" id="KW-0812">Transmembrane</keyword>
<dbReference type="Proteomes" id="UP001175211">
    <property type="component" value="Unassembled WGS sequence"/>
</dbReference>
<feature type="transmembrane region" description="Helical" evidence="2">
    <location>
        <begin position="182"/>
        <end position="206"/>
    </location>
</feature>
<keyword evidence="2" id="KW-1133">Transmembrane helix</keyword>
<keyword evidence="4" id="KW-1185">Reference proteome</keyword>
<evidence type="ECO:0000256" key="2">
    <source>
        <dbReference type="SAM" id="Phobius"/>
    </source>
</evidence>
<name>A0AA39J6C5_ARMTA</name>
<dbReference type="RefSeq" id="XP_060321906.1">
    <property type="nucleotide sequence ID" value="XM_060470596.1"/>
</dbReference>
<evidence type="ECO:0000256" key="1">
    <source>
        <dbReference type="SAM" id="MobiDB-lite"/>
    </source>
</evidence>
<evidence type="ECO:0000313" key="4">
    <source>
        <dbReference type="Proteomes" id="UP001175211"/>
    </source>
</evidence>
<gene>
    <name evidence="3" type="ORF">EV420DRAFT_1488195</name>
</gene>
<organism evidence="3 4">
    <name type="scientific">Armillaria tabescens</name>
    <name type="common">Ringless honey mushroom</name>
    <name type="synonym">Agaricus tabescens</name>
    <dbReference type="NCBI Taxonomy" id="1929756"/>
    <lineage>
        <taxon>Eukaryota</taxon>
        <taxon>Fungi</taxon>
        <taxon>Dikarya</taxon>
        <taxon>Basidiomycota</taxon>
        <taxon>Agaricomycotina</taxon>
        <taxon>Agaricomycetes</taxon>
        <taxon>Agaricomycetidae</taxon>
        <taxon>Agaricales</taxon>
        <taxon>Marasmiineae</taxon>
        <taxon>Physalacriaceae</taxon>
        <taxon>Desarmillaria</taxon>
    </lineage>
</organism>
<protein>
    <submittedName>
        <fullName evidence="3">Uncharacterized protein</fullName>
    </submittedName>
</protein>
<proteinExistence type="predicted"/>
<reference evidence="3" key="1">
    <citation type="submission" date="2023-06" db="EMBL/GenBank/DDBJ databases">
        <authorList>
            <consortium name="Lawrence Berkeley National Laboratory"/>
            <person name="Ahrendt S."/>
            <person name="Sahu N."/>
            <person name="Indic B."/>
            <person name="Wong-Bajracharya J."/>
            <person name="Merenyi Z."/>
            <person name="Ke H.-M."/>
            <person name="Monk M."/>
            <person name="Kocsube S."/>
            <person name="Drula E."/>
            <person name="Lipzen A."/>
            <person name="Balint B."/>
            <person name="Henrissat B."/>
            <person name="Andreopoulos B."/>
            <person name="Martin F.M."/>
            <person name="Harder C.B."/>
            <person name="Rigling D."/>
            <person name="Ford K.L."/>
            <person name="Foster G.D."/>
            <person name="Pangilinan J."/>
            <person name="Papanicolaou A."/>
            <person name="Barry K."/>
            <person name="LaButti K."/>
            <person name="Viragh M."/>
            <person name="Koriabine M."/>
            <person name="Yan M."/>
            <person name="Riley R."/>
            <person name="Champramary S."/>
            <person name="Plett K.L."/>
            <person name="Tsai I.J."/>
            <person name="Slot J."/>
            <person name="Sipos G."/>
            <person name="Plett J."/>
            <person name="Nagy L.G."/>
            <person name="Grigoriev I.V."/>
        </authorList>
    </citation>
    <scope>NUCLEOTIDE SEQUENCE</scope>
    <source>
        <strain evidence="3">CCBAS 213</strain>
    </source>
</reference>